<sequence>MASRTATESTTIQDVIQIFEGYNVYDSLHTVLDNEDSFNSICEILRAIFRCAPRKHRILEIAAEEGISPKSLSTSEQSTTSEAFPLLGQELPLTLEHTTSSNTSPSEQSVPQERTETSEHDQTSETSEKSVAQESPSTPEHTTTSNTSPSEQSVTQERAETLEHDQAFQVFQTSLSPAQSVTQERTETPEHDQTFQVFQTSLSPAQSVTQERTETPESTSISDDALNAKQLSLPEDASTPKSFIPNSKPIVDIDLAPDSAIELSDALPPPYSSLAISSATIEQSDSGIELSDHVSDEDLALPNSPRIDISTTTEEHQAIIGDQTTIPEIPYADRASTKEMSSLFRSWIENPQEAFWEIENTLGLKEEGDTGAKLKFFIQNAITKRTAVNIQKLQYRFTSILVYQSFQKIMNAQRITPALTRQFLERIDISLESESDCTLLLQGGKNRIEFNRNIAPHKTEIDHGPQCIPELEDNLWDYAKDAHSRTRAKVRNVIAELQSQNITSWSERSRAHLAAKRILHHGQKFLGLIDVQTINTETKRTLDIIDQTSSSNAYKRIHANPTTPRPGFQAVSPNIHRNGNIFPPAIQNSSLSIRSNQTFSSPEFQNGSTNIQADSSTFAQRRDSSAQSAYEATNSGATIPTVSGDTNNLSNTEVAPYQGYTPNNDPSAPIHGTENSIRQDEDSARNTNGYGDEHLANWEVPAVDALSSATAYDHTWYNGYNALLCDPEWYFNPQGFFSTRM</sequence>
<dbReference type="Proteomes" id="UP000240493">
    <property type="component" value="Unassembled WGS sequence"/>
</dbReference>
<feature type="compositionally biased region" description="Low complexity" evidence="1">
    <location>
        <begin position="134"/>
        <end position="151"/>
    </location>
</feature>
<evidence type="ECO:0000256" key="1">
    <source>
        <dbReference type="SAM" id="MobiDB-lite"/>
    </source>
</evidence>
<gene>
    <name evidence="2" type="ORF">M441DRAFT_54978</name>
</gene>
<evidence type="ECO:0000313" key="3">
    <source>
        <dbReference type="Proteomes" id="UP000240493"/>
    </source>
</evidence>
<feature type="compositionally biased region" description="Polar residues" evidence="1">
    <location>
        <begin position="616"/>
        <end position="653"/>
    </location>
</feature>
<dbReference type="OrthoDB" id="10354791at2759"/>
<proteinExistence type="predicted"/>
<dbReference type="EMBL" id="KZ679258">
    <property type="protein sequence ID" value="PTB43835.1"/>
    <property type="molecule type" value="Genomic_DNA"/>
</dbReference>
<feature type="compositionally biased region" description="Polar residues" evidence="1">
    <location>
        <begin position="200"/>
        <end position="222"/>
    </location>
</feature>
<name>A0A2T3ZGA4_TRIA4</name>
<feature type="compositionally biased region" description="Polar residues" evidence="1">
    <location>
        <begin position="97"/>
        <end position="112"/>
    </location>
</feature>
<feature type="region of interest" description="Disordered" evidence="1">
    <location>
        <begin position="616"/>
        <end position="689"/>
    </location>
</feature>
<dbReference type="AlphaFoldDB" id="A0A2T3ZGA4"/>
<feature type="region of interest" description="Disordered" evidence="1">
    <location>
        <begin position="200"/>
        <end position="225"/>
    </location>
</feature>
<evidence type="ECO:0000313" key="2">
    <source>
        <dbReference type="EMBL" id="PTB43835.1"/>
    </source>
</evidence>
<reference evidence="2 3" key="1">
    <citation type="submission" date="2016-07" db="EMBL/GenBank/DDBJ databases">
        <title>Multiple horizontal gene transfer events from other fungi enriched the ability of initially mycotrophic Trichoderma (Ascomycota) to feed on dead plant biomass.</title>
        <authorList>
            <consortium name="DOE Joint Genome Institute"/>
            <person name="Aerts A."/>
            <person name="Atanasova L."/>
            <person name="Chenthamara K."/>
            <person name="Zhang J."/>
            <person name="Grujic M."/>
            <person name="Henrissat B."/>
            <person name="Kuo A."/>
            <person name="Salamov A."/>
            <person name="Lipzen A."/>
            <person name="Labutti K."/>
            <person name="Barry K."/>
            <person name="Miao Y."/>
            <person name="Rahimi M.J."/>
            <person name="Shen Q."/>
            <person name="Grigoriev I.V."/>
            <person name="Kubicek C.P."/>
            <person name="Druzhinina I.S."/>
        </authorList>
    </citation>
    <scope>NUCLEOTIDE SEQUENCE [LARGE SCALE GENOMIC DNA]</scope>
    <source>
        <strain evidence="2 3">CBS 433.97</strain>
    </source>
</reference>
<keyword evidence="3" id="KW-1185">Reference proteome</keyword>
<feature type="compositionally biased region" description="Basic and acidic residues" evidence="1">
    <location>
        <begin position="113"/>
        <end position="128"/>
    </location>
</feature>
<accession>A0A2T3ZGA4</accession>
<protein>
    <submittedName>
        <fullName evidence="2">Uncharacterized protein</fullName>
    </submittedName>
</protein>
<feature type="region of interest" description="Disordered" evidence="1">
    <location>
        <begin position="97"/>
        <end position="159"/>
    </location>
</feature>
<organism evidence="2 3">
    <name type="scientific">Trichoderma asperellum (strain ATCC 204424 / CBS 433.97 / NBRC 101777)</name>
    <dbReference type="NCBI Taxonomy" id="1042311"/>
    <lineage>
        <taxon>Eukaryota</taxon>
        <taxon>Fungi</taxon>
        <taxon>Dikarya</taxon>
        <taxon>Ascomycota</taxon>
        <taxon>Pezizomycotina</taxon>
        <taxon>Sordariomycetes</taxon>
        <taxon>Hypocreomycetidae</taxon>
        <taxon>Hypocreales</taxon>
        <taxon>Hypocreaceae</taxon>
        <taxon>Trichoderma</taxon>
    </lineage>
</organism>